<dbReference type="AlphaFoldDB" id="D4BJR0"/>
<reference evidence="1 2" key="1">
    <citation type="submission" date="2010-02" db="EMBL/GenBank/DDBJ databases">
        <authorList>
            <person name="Weinstock G."/>
            <person name="Sodergren E."/>
            <person name="Clifton S."/>
            <person name="Fulton L."/>
            <person name="Fulton B."/>
            <person name="Courtney L."/>
            <person name="Fronick C."/>
            <person name="Harrison M."/>
            <person name="Strong C."/>
            <person name="Farmer C."/>
            <person name="Delahaunty K."/>
            <person name="Markovic C."/>
            <person name="Hall O."/>
            <person name="Minx P."/>
            <person name="Tomlinson C."/>
            <person name="Mitreva M."/>
            <person name="Nelson J."/>
            <person name="Hou S."/>
            <person name="Wollam A."/>
            <person name="Pepin K.H."/>
            <person name="Johnson M."/>
            <person name="Bhonagiri V."/>
            <person name="Zhang X."/>
            <person name="Suruliraj S."/>
            <person name="Warren W."/>
            <person name="Chinwalla A."/>
            <person name="Mardis E.R."/>
            <person name="Wilson R.K."/>
        </authorList>
    </citation>
    <scope>NUCLEOTIDE SEQUENCE [LARGE SCALE GENOMIC DNA]</scope>
    <source>
        <strain evidence="1 2">ATCC 29220</strain>
    </source>
</reference>
<comment type="caution">
    <text evidence="1">The sequence shown here is derived from an EMBL/GenBank/DDBJ whole genome shotgun (WGS) entry which is preliminary data.</text>
</comment>
<protein>
    <submittedName>
        <fullName evidence="1">Uncharacterized protein</fullName>
    </submittedName>
</protein>
<dbReference type="HOGENOM" id="CLU_3287105_0_0_6"/>
<name>D4BJR0_9ENTR</name>
<organism evidence="1 2">
    <name type="scientific">Citrobacter youngae ATCC 29220</name>
    <dbReference type="NCBI Taxonomy" id="500640"/>
    <lineage>
        <taxon>Bacteria</taxon>
        <taxon>Pseudomonadati</taxon>
        <taxon>Pseudomonadota</taxon>
        <taxon>Gammaproteobacteria</taxon>
        <taxon>Enterobacterales</taxon>
        <taxon>Enterobacteriaceae</taxon>
        <taxon>Citrobacter</taxon>
        <taxon>Citrobacter freundii complex</taxon>
    </lineage>
</organism>
<dbReference type="Proteomes" id="UP000003880">
    <property type="component" value="Unassembled WGS sequence"/>
</dbReference>
<proteinExistence type="predicted"/>
<dbReference type="EMBL" id="ABWL02000026">
    <property type="protein sequence ID" value="EFE05925.1"/>
    <property type="molecule type" value="Genomic_DNA"/>
</dbReference>
<sequence>MKRRSVGNGVIVAQSAKDFAHFANFTVPIISVKSSSNVIL</sequence>
<evidence type="ECO:0000313" key="2">
    <source>
        <dbReference type="Proteomes" id="UP000003880"/>
    </source>
</evidence>
<gene>
    <name evidence="1" type="ORF">CIT292_10904</name>
</gene>
<evidence type="ECO:0000313" key="1">
    <source>
        <dbReference type="EMBL" id="EFE05925.1"/>
    </source>
</evidence>
<accession>D4BJR0</accession>